<dbReference type="Proteomes" id="UP000712600">
    <property type="component" value="Unassembled WGS sequence"/>
</dbReference>
<gene>
    <name evidence="2" type="ORF">F2Q69_00006705</name>
</gene>
<evidence type="ECO:0000256" key="1">
    <source>
        <dbReference type="SAM" id="MobiDB-lite"/>
    </source>
</evidence>
<dbReference type="EMBL" id="QGKX02001521">
    <property type="protein sequence ID" value="KAF3506329.1"/>
    <property type="molecule type" value="Genomic_DNA"/>
</dbReference>
<dbReference type="AlphaFoldDB" id="A0A8S9NS40"/>
<name>A0A8S9NS40_BRACR</name>
<comment type="caution">
    <text evidence="2">The sequence shown here is derived from an EMBL/GenBank/DDBJ whole genome shotgun (WGS) entry which is preliminary data.</text>
</comment>
<reference evidence="2" key="1">
    <citation type="submission" date="2019-12" db="EMBL/GenBank/DDBJ databases">
        <title>Genome sequencing and annotation of Brassica cretica.</title>
        <authorList>
            <person name="Studholme D.J."/>
            <person name="Sarris P."/>
        </authorList>
    </citation>
    <scope>NUCLEOTIDE SEQUENCE</scope>
    <source>
        <strain evidence="2">PFS-109/04</strain>
        <tissue evidence="2">Leaf</tissue>
    </source>
</reference>
<evidence type="ECO:0000313" key="3">
    <source>
        <dbReference type="Proteomes" id="UP000712600"/>
    </source>
</evidence>
<organism evidence="2 3">
    <name type="scientific">Brassica cretica</name>
    <name type="common">Mustard</name>
    <dbReference type="NCBI Taxonomy" id="69181"/>
    <lineage>
        <taxon>Eukaryota</taxon>
        <taxon>Viridiplantae</taxon>
        <taxon>Streptophyta</taxon>
        <taxon>Embryophyta</taxon>
        <taxon>Tracheophyta</taxon>
        <taxon>Spermatophyta</taxon>
        <taxon>Magnoliopsida</taxon>
        <taxon>eudicotyledons</taxon>
        <taxon>Gunneridae</taxon>
        <taxon>Pentapetalae</taxon>
        <taxon>rosids</taxon>
        <taxon>malvids</taxon>
        <taxon>Brassicales</taxon>
        <taxon>Brassicaceae</taxon>
        <taxon>Brassiceae</taxon>
        <taxon>Brassica</taxon>
    </lineage>
</organism>
<accession>A0A8S9NS40</accession>
<feature type="region of interest" description="Disordered" evidence="1">
    <location>
        <begin position="34"/>
        <end position="54"/>
    </location>
</feature>
<sequence>MRQEVNTTGFEDESFVSGGDLSCPRFWIGSSGRTAVRGNAPETSSKELDKRAGSWTRSRDLEGLKKIKETSWTQCITAGRCNGLAHSAGTAGDQLNSAGLSVQVMGSWAGSGQWSGHVGDPCVPMGNQSGPCLALSRSGLAVPGRVAIKRQFWERSRGEVMNDFLVALIRDVITHPGPENTRKWREGRRPDFTHNGMNSLEGRCSVESGFMGVPGTGV</sequence>
<evidence type="ECO:0000313" key="2">
    <source>
        <dbReference type="EMBL" id="KAF3506329.1"/>
    </source>
</evidence>
<feature type="compositionally biased region" description="Basic and acidic residues" evidence="1">
    <location>
        <begin position="44"/>
        <end position="54"/>
    </location>
</feature>
<proteinExistence type="predicted"/>
<protein>
    <submittedName>
        <fullName evidence="2">Uncharacterized protein</fullName>
    </submittedName>
</protein>